<sequence>MGVSFLRSPKKSVRCASRELPMPVTTVRKVLRKCLELRHCRLQLQQALKPIAYGLGAKFANDALIRVNENFMDYVVFSDGSTFHLNSISLDMTMSRTGFSSSETAASAPITNLCTLPERLHNTLLYRGSTFIEPKNADILMATAAIRREKLPSGGSNRYFPNGTEVLFKCLSAYSGKKTTWKIVCQDGVWVGRPHNCEPRIHPGPVDHNRNKSCIFRRPNPDVVAFVNDKKVKVDSAKFPAGTEVVYRCVDIGKYSFEGSARRRCVGGQWTGTEPLCLGLSQEYDYAQKAPTILFRHQVGQIAQSNDGKLVVYPGTVLHLECLWIRKYGTPHWEVSHKNRKYPEGWTIEPGRDSQLEYRLTIYHAKTEDSGMFTCVTPMGHQHAVEIVVSGKNLS</sequence>
<dbReference type="Pfam" id="PF00084">
    <property type="entry name" value="Sushi"/>
    <property type="match status" value="1"/>
</dbReference>
<dbReference type="SUPFAM" id="SSF57535">
    <property type="entry name" value="Complement control module/SCR domain"/>
    <property type="match status" value="1"/>
</dbReference>
<dbReference type="CDD" id="cd00033">
    <property type="entry name" value="CCP"/>
    <property type="match status" value="1"/>
</dbReference>
<dbReference type="AlphaFoldDB" id="A0A8X6XVY6"/>
<dbReference type="Gene3D" id="2.10.70.10">
    <property type="entry name" value="Complement Module, domain 1"/>
    <property type="match status" value="2"/>
</dbReference>
<keyword evidence="1" id="KW-1015">Disulfide bond</keyword>
<dbReference type="PROSITE" id="PS50923">
    <property type="entry name" value="SUSHI"/>
    <property type="match status" value="1"/>
</dbReference>
<dbReference type="SMART" id="SM00032">
    <property type="entry name" value="CCP"/>
    <property type="match status" value="2"/>
</dbReference>
<organism evidence="4 5">
    <name type="scientific">Trichonephila inaurata madagascariensis</name>
    <dbReference type="NCBI Taxonomy" id="2747483"/>
    <lineage>
        <taxon>Eukaryota</taxon>
        <taxon>Metazoa</taxon>
        <taxon>Ecdysozoa</taxon>
        <taxon>Arthropoda</taxon>
        <taxon>Chelicerata</taxon>
        <taxon>Arachnida</taxon>
        <taxon>Araneae</taxon>
        <taxon>Araneomorphae</taxon>
        <taxon>Entelegynae</taxon>
        <taxon>Araneoidea</taxon>
        <taxon>Nephilidae</taxon>
        <taxon>Trichonephila</taxon>
        <taxon>Trichonephila inaurata</taxon>
    </lineage>
</organism>
<evidence type="ECO:0000256" key="1">
    <source>
        <dbReference type="ARBA" id="ARBA00023157"/>
    </source>
</evidence>
<evidence type="ECO:0000313" key="4">
    <source>
        <dbReference type="EMBL" id="GFY59684.1"/>
    </source>
</evidence>
<dbReference type="Proteomes" id="UP000886998">
    <property type="component" value="Unassembled WGS sequence"/>
</dbReference>
<dbReference type="InterPro" id="IPR036179">
    <property type="entry name" value="Ig-like_dom_sf"/>
</dbReference>
<proteinExistence type="predicted"/>
<dbReference type="EMBL" id="BMAV01012745">
    <property type="protein sequence ID" value="GFY59684.1"/>
    <property type="molecule type" value="Genomic_DNA"/>
</dbReference>
<dbReference type="SUPFAM" id="SSF48726">
    <property type="entry name" value="Immunoglobulin"/>
    <property type="match status" value="1"/>
</dbReference>
<evidence type="ECO:0000256" key="2">
    <source>
        <dbReference type="PROSITE-ProRule" id="PRU00302"/>
    </source>
</evidence>
<evidence type="ECO:0000313" key="5">
    <source>
        <dbReference type="Proteomes" id="UP000886998"/>
    </source>
</evidence>
<dbReference type="InterPro" id="IPR000436">
    <property type="entry name" value="Sushi_SCR_CCP_dom"/>
</dbReference>
<protein>
    <submittedName>
        <fullName evidence="4">Sushi, von Willebrand factor type A, EGF and pentraxin domain-containing protein 1</fullName>
    </submittedName>
</protein>
<keyword evidence="5" id="KW-1185">Reference proteome</keyword>
<evidence type="ECO:0000259" key="3">
    <source>
        <dbReference type="PROSITE" id="PS50923"/>
    </source>
</evidence>
<feature type="domain" description="Sushi" evidence="3">
    <location>
        <begin position="212"/>
        <end position="279"/>
    </location>
</feature>
<comment type="caution">
    <text evidence="2">Lacks conserved residue(s) required for the propagation of feature annotation.</text>
</comment>
<keyword evidence="2" id="KW-0768">Sushi</keyword>
<comment type="caution">
    <text evidence="4">The sequence shown here is derived from an EMBL/GenBank/DDBJ whole genome shotgun (WGS) entry which is preliminary data.</text>
</comment>
<dbReference type="InterPro" id="IPR035976">
    <property type="entry name" value="Sushi/SCR/CCP_sf"/>
</dbReference>
<dbReference type="Gene3D" id="2.60.40.10">
    <property type="entry name" value="Immunoglobulins"/>
    <property type="match status" value="1"/>
</dbReference>
<name>A0A8X6XVY6_9ARAC</name>
<accession>A0A8X6XVY6</accession>
<dbReference type="OrthoDB" id="5804959at2759"/>
<dbReference type="InterPro" id="IPR013783">
    <property type="entry name" value="Ig-like_fold"/>
</dbReference>
<gene>
    <name evidence="4" type="primary">X975_11765</name>
    <name evidence="4" type="ORF">TNIN_202321</name>
</gene>
<reference evidence="4" key="1">
    <citation type="submission" date="2020-08" db="EMBL/GenBank/DDBJ databases">
        <title>Multicomponent nature underlies the extraordinary mechanical properties of spider dragline silk.</title>
        <authorList>
            <person name="Kono N."/>
            <person name="Nakamura H."/>
            <person name="Mori M."/>
            <person name="Yoshida Y."/>
            <person name="Ohtoshi R."/>
            <person name="Malay A.D."/>
            <person name="Moran D.A.P."/>
            <person name="Tomita M."/>
            <person name="Numata K."/>
            <person name="Arakawa K."/>
        </authorList>
    </citation>
    <scope>NUCLEOTIDE SEQUENCE</scope>
</reference>